<keyword evidence="1" id="KW-0238">DNA-binding</keyword>
<dbReference type="PANTHER" id="PTHR35145:SF1">
    <property type="entry name" value="CYTOPLASMIC PROTEIN"/>
    <property type="match status" value="1"/>
</dbReference>
<dbReference type="GO" id="GO:0003677">
    <property type="term" value="F:DNA binding"/>
    <property type="evidence" value="ECO:0007669"/>
    <property type="project" value="UniProtKB-KW"/>
</dbReference>
<proteinExistence type="predicted"/>
<sequence>MELSALRSMLLAHPGAEETYPFGPEILVLKVAGKMFALVSWQEEPLRLSLKAEPQQALLWRELYPSVQPGYHLNKQHWNTVRLDNSLDAQLISDMIAHSWQQVVAGLPKTKRLALQGAGDRDCRTQ</sequence>
<gene>
    <name evidence="1" type="ORF">ACFOSS_08675</name>
</gene>
<dbReference type="Gene3D" id="3.90.1150.30">
    <property type="match status" value="1"/>
</dbReference>
<dbReference type="InterPro" id="IPR007351">
    <property type="entry name" value="YjbR"/>
</dbReference>
<dbReference type="InterPro" id="IPR038056">
    <property type="entry name" value="YjbR-like_sf"/>
</dbReference>
<dbReference type="Proteomes" id="UP001595692">
    <property type="component" value="Unassembled WGS sequence"/>
</dbReference>
<dbReference type="RefSeq" id="WP_377151915.1">
    <property type="nucleotide sequence ID" value="NZ_JBHSAF010000007.1"/>
</dbReference>
<name>A0ABV8CN97_9GAMM</name>
<keyword evidence="2" id="KW-1185">Reference proteome</keyword>
<accession>A0ABV8CN97</accession>
<comment type="caution">
    <text evidence="1">The sequence shown here is derived from an EMBL/GenBank/DDBJ whole genome shotgun (WGS) entry which is preliminary data.</text>
</comment>
<organism evidence="1 2">
    <name type="scientific">Pseudaeromonas sharmana</name>
    <dbReference type="NCBI Taxonomy" id="328412"/>
    <lineage>
        <taxon>Bacteria</taxon>
        <taxon>Pseudomonadati</taxon>
        <taxon>Pseudomonadota</taxon>
        <taxon>Gammaproteobacteria</taxon>
        <taxon>Aeromonadales</taxon>
        <taxon>Aeromonadaceae</taxon>
        <taxon>Pseudaeromonas</taxon>
    </lineage>
</organism>
<dbReference type="Pfam" id="PF04237">
    <property type="entry name" value="YjbR"/>
    <property type="match status" value="1"/>
</dbReference>
<dbReference type="SUPFAM" id="SSF142906">
    <property type="entry name" value="YjbR-like"/>
    <property type="match status" value="1"/>
</dbReference>
<dbReference type="EMBL" id="JBHSAF010000007">
    <property type="protein sequence ID" value="MFC3913538.1"/>
    <property type="molecule type" value="Genomic_DNA"/>
</dbReference>
<dbReference type="PANTHER" id="PTHR35145">
    <property type="entry name" value="CYTOPLASMIC PROTEIN-RELATED"/>
    <property type="match status" value="1"/>
</dbReference>
<reference evidence="2" key="1">
    <citation type="journal article" date="2019" name="Int. J. Syst. Evol. Microbiol.">
        <title>The Global Catalogue of Microorganisms (GCM) 10K type strain sequencing project: providing services to taxonomists for standard genome sequencing and annotation.</title>
        <authorList>
            <consortium name="The Broad Institute Genomics Platform"/>
            <consortium name="The Broad Institute Genome Sequencing Center for Infectious Disease"/>
            <person name="Wu L."/>
            <person name="Ma J."/>
        </authorList>
    </citation>
    <scope>NUCLEOTIDE SEQUENCE [LARGE SCALE GENOMIC DNA]</scope>
    <source>
        <strain evidence="2">CCUG 54939</strain>
    </source>
</reference>
<evidence type="ECO:0000313" key="1">
    <source>
        <dbReference type="EMBL" id="MFC3913538.1"/>
    </source>
</evidence>
<dbReference type="InterPro" id="IPR058532">
    <property type="entry name" value="YjbR/MT2646/Rv2570-like"/>
</dbReference>
<protein>
    <submittedName>
        <fullName evidence="1">MmcQ/YjbR family DNA-binding protein</fullName>
    </submittedName>
</protein>
<evidence type="ECO:0000313" key="2">
    <source>
        <dbReference type="Proteomes" id="UP001595692"/>
    </source>
</evidence>